<feature type="transmembrane region" description="Helical" evidence="1">
    <location>
        <begin position="6"/>
        <end position="28"/>
    </location>
</feature>
<keyword evidence="4" id="KW-1185">Reference proteome</keyword>
<dbReference type="KEGG" id="nmg:Nmag_0718"/>
<keyword evidence="1" id="KW-0812">Transmembrane</keyword>
<reference evidence="2" key="4">
    <citation type="submission" date="2016-09" db="EMBL/GenBank/DDBJ databases">
        <authorList>
            <person name="Pfeiffer F."/>
        </authorList>
    </citation>
    <scope>NUCLEOTIDE SEQUENCE</scope>
    <source>
        <strain evidence="2">ATCC 43099</strain>
    </source>
</reference>
<evidence type="ECO:0000313" key="4">
    <source>
        <dbReference type="Proteomes" id="UP000001879"/>
    </source>
</evidence>
<protein>
    <submittedName>
        <fullName evidence="2">Outer membrane autotransporter barrel</fullName>
    </submittedName>
</protein>
<dbReference type="HOGENOM" id="CLU_1615353_0_0_2"/>
<organism evidence="2 4">
    <name type="scientific">Natrialba magadii (strain ATCC 43099 / DSM 3394 / CCM 3739 / CIP 104546 / IAM 13178 / JCM 8861 / NBRC 102185 / NCIMB 2190 / MS3)</name>
    <name type="common">Natronobacterium magadii</name>
    <dbReference type="NCBI Taxonomy" id="547559"/>
    <lineage>
        <taxon>Archaea</taxon>
        <taxon>Methanobacteriati</taxon>
        <taxon>Methanobacteriota</taxon>
        <taxon>Stenosarchaea group</taxon>
        <taxon>Halobacteria</taxon>
        <taxon>Halobacteriales</taxon>
        <taxon>Natrialbaceae</taxon>
        <taxon>Natrialba</taxon>
    </lineage>
</organism>
<dbReference type="eggNOG" id="arCOG06218">
    <property type="taxonomic scope" value="Archaea"/>
</dbReference>
<proteinExistence type="predicted"/>
<dbReference type="EMBL" id="CP001932">
    <property type="protein sequence ID" value="ADD04303.1"/>
    <property type="molecule type" value="Genomic_DNA"/>
</dbReference>
<dbReference type="RefSeq" id="WP_004216477.1">
    <property type="nucleotide sequence ID" value="NC_013922.1"/>
</dbReference>
<feature type="transmembrane region" description="Helical" evidence="1">
    <location>
        <begin position="90"/>
        <end position="116"/>
    </location>
</feature>
<dbReference type="Proteomes" id="UP000011543">
    <property type="component" value="Unassembled WGS sequence"/>
</dbReference>
<keyword evidence="1" id="KW-0472">Membrane</keyword>
<reference evidence="3 5" key="3">
    <citation type="journal article" date="2014" name="PLoS Genet.">
        <title>Phylogenetically driven sequencing of extremely halophilic archaea reveals strategies for static and dynamic osmo-response.</title>
        <authorList>
            <person name="Becker E.A."/>
            <person name="Seitzer P.M."/>
            <person name="Tritt A."/>
            <person name="Larsen D."/>
            <person name="Krusor M."/>
            <person name="Yao A.I."/>
            <person name="Wu D."/>
            <person name="Madern D."/>
            <person name="Eisen J.A."/>
            <person name="Darling A.E."/>
            <person name="Facciotti M.T."/>
        </authorList>
    </citation>
    <scope>NUCLEOTIDE SEQUENCE [LARGE SCALE GENOMIC DNA]</scope>
    <source>
        <strain evidence="5">ATCC 43099 / DSM 3394 / CCM 3739 / CIP 104546 / IAM 13178 / JCM 8861 / NBRC 102185 / NCIMB 2190 / MS3</strain>
        <strain evidence="3">MS-3</strain>
    </source>
</reference>
<gene>
    <name evidence="2" type="ordered locus">Nmag_0718</name>
    <name evidence="3" type="ORF">C500_16130</name>
</gene>
<dbReference type="AlphaFoldDB" id="D3SZG9"/>
<evidence type="ECO:0000256" key="1">
    <source>
        <dbReference type="SAM" id="Phobius"/>
    </source>
</evidence>
<dbReference type="PATRIC" id="fig|547559.17.peg.3167"/>
<dbReference type="Proteomes" id="UP000001879">
    <property type="component" value="Chromosome"/>
</dbReference>
<feature type="transmembrane region" description="Helical" evidence="1">
    <location>
        <begin position="54"/>
        <end position="78"/>
    </location>
</feature>
<evidence type="ECO:0000313" key="5">
    <source>
        <dbReference type="Proteomes" id="UP000011543"/>
    </source>
</evidence>
<dbReference type="PaxDb" id="547559-Nmag_0718"/>
<reference evidence="4" key="1">
    <citation type="submission" date="2010-02" db="EMBL/GenBank/DDBJ databases">
        <title>Complete sequence of chromosome of Natrialba magadii ATCC 43099.</title>
        <authorList>
            <consortium name="US DOE Joint Genome Institute"/>
            <person name="Lucas S."/>
            <person name="Copeland A."/>
            <person name="Lapidus A."/>
            <person name="Cheng J.-F."/>
            <person name="Bruce D."/>
            <person name="Goodwin L."/>
            <person name="Pitluck S."/>
            <person name="Davenport K."/>
            <person name="Saunders E."/>
            <person name="Detter J.C."/>
            <person name="Han C."/>
            <person name="Tapia R."/>
            <person name="Land M."/>
            <person name="Hauser L."/>
            <person name="Kyrpides N."/>
            <person name="Mikhailova N."/>
            <person name="De Castro R.E."/>
            <person name="Maupin-Furlow J.A."/>
            <person name="Woyke T."/>
        </authorList>
    </citation>
    <scope>NUCLEOTIDE SEQUENCE [LARGE SCALE GENOMIC DNA]</scope>
    <source>
        <strain evidence="4">ATCC 43099 / DSM 3394 / CCM 3739 / CIP 104546 / IAM 13178 / JCM 8861 / NBRC 102185 / NCIMB 2190 / MS3</strain>
    </source>
</reference>
<sequence length="164" mass="16777">MTPPISGLDIVALVLLGHVWAVFVALAIHANRSNPDLESGGRWAGRRFSLGTRLYAGTLLLATLVVWLPFAVGGYPFWPGAADSGTARGAFFVTVLGGIAIGGGFYLFVGGIVAALTSYRLRRAESTAIGDIDDGLVSVSGTVVSETNTGTSPLSAPLTGTAAV</sequence>
<accession>D3SZG9</accession>
<evidence type="ECO:0000313" key="3">
    <source>
        <dbReference type="EMBL" id="ELY26705.1"/>
    </source>
</evidence>
<keyword evidence="1" id="KW-1133">Transmembrane helix</keyword>
<name>D3SZG9_NATMM</name>
<dbReference type="GeneID" id="70359863"/>
<reference evidence="2 4" key="2">
    <citation type="journal article" date="2012" name="BMC Genomics">
        <title>A comparative genomics perspective on the genetic content of the alkaliphilic haloarchaeon Natrialba magadii ATCC 43099T.</title>
        <authorList>
            <person name="Siddaramappa S."/>
            <person name="Challacombe J.F."/>
            <person name="Decastro R.E."/>
            <person name="Pfeiffer F."/>
            <person name="Sastre D.E."/>
            <person name="Gimenez M.I."/>
            <person name="Paggi R.A."/>
            <person name="Detter J.C."/>
            <person name="Davenport K.W."/>
            <person name="Goodwin L.A."/>
            <person name="Kyrpides N."/>
            <person name="Tapia R."/>
            <person name="Pitluck S."/>
            <person name="Lucas S."/>
            <person name="Woyke T."/>
            <person name="Maupin-Furlow J.A."/>
        </authorList>
    </citation>
    <scope>NUCLEOTIDE SEQUENCE [LARGE SCALE GENOMIC DNA]</scope>
    <source>
        <strain evidence="2">ATCC 43099</strain>
        <strain evidence="4">ATCC 43099 / DSM 3394 / CCM 3739 / CIP 104546 / IAM 13178 / JCM 8861 / NBRC 102185 / NCIMB 2190 / MS3</strain>
    </source>
</reference>
<dbReference type="EMBL" id="AOHS01000051">
    <property type="protein sequence ID" value="ELY26705.1"/>
    <property type="molecule type" value="Genomic_DNA"/>
</dbReference>
<evidence type="ECO:0000313" key="2">
    <source>
        <dbReference type="EMBL" id="ADD04303.1"/>
    </source>
</evidence>